<dbReference type="Gene3D" id="1.10.30.50">
    <property type="match status" value="1"/>
</dbReference>
<dbReference type="CDD" id="cd00085">
    <property type="entry name" value="HNHc"/>
    <property type="match status" value="1"/>
</dbReference>
<dbReference type="OrthoDB" id="962665at2"/>
<dbReference type="InterPro" id="IPR010982">
    <property type="entry name" value="Lambda_DNA-bd_dom_sf"/>
</dbReference>
<feature type="domain" description="HTH cro/C1-type" evidence="1">
    <location>
        <begin position="98"/>
        <end position="132"/>
    </location>
</feature>
<dbReference type="InterPro" id="IPR003615">
    <property type="entry name" value="HNH_nuc"/>
</dbReference>
<gene>
    <name evidence="2" type="ORF">SAMN04488123_12033</name>
</gene>
<keyword evidence="2" id="KW-0378">Hydrolase</keyword>
<evidence type="ECO:0000259" key="1">
    <source>
        <dbReference type="PROSITE" id="PS50943"/>
    </source>
</evidence>
<organism evidence="2 3">
    <name type="scientific">Natribacillus halophilus</name>
    <dbReference type="NCBI Taxonomy" id="549003"/>
    <lineage>
        <taxon>Bacteria</taxon>
        <taxon>Bacillati</taxon>
        <taxon>Bacillota</taxon>
        <taxon>Bacilli</taxon>
        <taxon>Bacillales</taxon>
        <taxon>Bacillaceae</taxon>
        <taxon>Natribacillus</taxon>
    </lineage>
</organism>
<dbReference type="PROSITE" id="PS50943">
    <property type="entry name" value="HTH_CROC1"/>
    <property type="match status" value="1"/>
</dbReference>
<dbReference type="Proteomes" id="UP000198853">
    <property type="component" value="Unassembled WGS sequence"/>
</dbReference>
<sequence>MEVFYTNGGAKRYKDYIDKPFHDLSVKEFREMRRNNKSAISAQDMIEHYGVTPNDYVEFVQNTEGIALASEEKKYHKSRNALETSIPKKKEKFKGIELKAFRLLRGYSQKEMARKLNLPVDSIRNTESEKRYSNYGKEYMKTLKIKDSEKERVRSYLNGKSKGLELDREIPSMIKAEVRKRDGNKCSNCGRKGKLHFHHRTHFSKGGLHTAENLTLLCVPCHAKEHEDELVHGLISSMK</sequence>
<keyword evidence="2" id="KW-0540">Nuclease</keyword>
<dbReference type="SUPFAM" id="SSF47413">
    <property type="entry name" value="lambda repressor-like DNA-binding domains"/>
    <property type="match status" value="1"/>
</dbReference>
<dbReference type="InterPro" id="IPR001387">
    <property type="entry name" value="Cro/C1-type_HTH"/>
</dbReference>
<reference evidence="2 3" key="1">
    <citation type="submission" date="2016-10" db="EMBL/GenBank/DDBJ databases">
        <authorList>
            <person name="de Groot N.N."/>
        </authorList>
    </citation>
    <scope>NUCLEOTIDE SEQUENCE [LARGE SCALE GENOMIC DNA]</scope>
    <source>
        <strain evidence="2 3">DSM 21771</strain>
    </source>
</reference>
<proteinExistence type="predicted"/>
<dbReference type="SMART" id="SM00507">
    <property type="entry name" value="HNHc"/>
    <property type="match status" value="1"/>
</dbReference>
<dbReference type="GO" id="GO:0004519">
    <property type="term" value="F:endonuclease activity"/>
    <property type="evidence" value="ECO:0007669"/>
    <property type="project" value="UniProtKB-KW"/>
</dbReference>
<dbReference type="Gene3D" id="1.10.260.40">
    <property type="entry name" value="lambda repressor-like DNA-binding domains"/>
    <property type="match status" value="1"/>
</dbReference>
<dbReference type="Pfam" id="PF01844">
    <property type="entry name" value="HNH"/>
    <property type="match status" value="1"/>
</dbReference>
<protein>
    <submittedName>
        <fullName evidence="2">HNH endonuclease</fullName>
    </submittedName>
</protein>
<dbReference type="InterPro" id="IPR002711">
    <property type="entry name" value="HNH"/>
</dbReference>
<dbReference type="RefSeq" id="WP_090399677.1">
    <property type="nucleotide sequence ID" value="NZ_FNEN01000020.1"/>
</dbReference>
<dbReference type="EMBL" id="FNEN01000020">
    <property type="protein sequence ID" value="SDJ20125.1"/>
    <property type="molecule type" value="Genomic_DNA"/>
</dbReference>
<name>A0A1G8RUI6_9BACI</name>
<dbReference type="GO" id="GO:0003677">
    <property type="term" value="F:DNA binding"/>
    <property type="evidence" value="ECO:0007669"/>
    <property type="project" value="InterPro"/>
</dbReference>
<keyword evidence="3" id="KW-1185">Reference proteome</keyword>
<accession>A0A1G8RUI6</accession>
<evidence type="ECO:0000313" key="2">
    <source>
        <dbReference type="EMBL" id="SDJ20125.1"/>
    </source>
</evidence>
<evidence type="ECO:0000313" key="3">
    <source>
        <dbReference type="Proteomes" id="UP000198853"/>
    </source>
</evidence>
<dbReference type="AlphaFoldDB" id="A0A1G8RUI6"/>
<keyword evidence="2" id="KW-0255">Endonuclease</keyword>
<dbReference type="CDD" id="cd00093">
    <property type="entry name" value="HTH_XRE"/>
    <property type="match status" value="1"/>
</dbReference>
<dbReference type="GO" id="GO:0008270">
    <property type="term" value="F:zinc ion binding"/>
    <property type="evidence" value="ECO:0007669"/>
    <property type="project" value="InterPro"/>
</dbReference>